<comment type="subcellular location">
    <subcellularLocation>
        <location evidence="1">Membrane</location>
        <topology evidence="1">Multi-pass membrane protein</topology>
    </subcellularLocation>
</comment>
<evidence type="ECO:0000256" key="6">
    <source>
        <dbReference type="PROSITE-ProRule" id="PRU00282"/>
    </source>
</evidence>
<evidence type="ECO:0000256" key="4">
    <source>
        <dbReference type="ARBA" id="ARBA00022989"/>
    </source>
</evidence>
<dbReference type="InterPro" id="IPR023395">
    <property type="entry name" value="MCP_dom_sf"/>
</dbReference>
<dbReference type="EMBL" id="LGSR01000006">
    <property type="protein sequence ID" value="KOS22311.1"/>
    <property type="molecule type" value="Genomic_DNA"/>
</dbReference>
<comment type="caution">
    <text evidence="8">The sequence shown here is derived from an EMBL/GenBank/DDBJ whole genome shotgun (WGS) entry which is preliminary data.</text>
</comment>
<dbReference type="AlphaFoldDB" id="A0A0M8N8Q5"/>
<dbReference type="OrthoDB" id="2382881at2759"/>
<dbReference type="InterPro" id="IPR018108">
    <property type="entry name" value="MCP_transmembrane"/>
</dbReference>
<dbReference type="STRING" id="150374.A0A0M8N8Q5"/>
<dbReference type="Gene3D" id="1.50.40.10">
    <property type="entry name" value="Mitochondrial carrier domain"/>
    <property type="match status" value="1"/>
</dbReference>
<evidence type="ECO:0000256" key="3">
    <source>
        <dbReference type="ARBA" id="ARBA00022792"/>
    </source>
</evidence>
<keyword evidence="2 6" id="KW-0812">Transmembrane</keyword>
<evidence type="ECO:0000256" key="1">
    <source>
        <dbReference type="ARBA" id="ARBA00004141"/>
    </source>
</evidence>
<dbReference type="Pfam" id="PF00153">
    <property type="entry name" value="Mito_carr"/>
    <property type="match status" value="1"/>
</dbReference>
<proteinExistence type="inferred from homology"/>
<evidence type="ECO:0000313" key="9">
    <source>
        <dbReference type="Proteomes" id="UP000053831"/>
    </source>
</evidence>
<evidence type="ECO:0000256" key="2">
    <source>
        <dbReference type="ARBA" id="ARBA00022692"/>
    </source>
</evidence>
<protein>
    <submittedName>
        <fullName evidence="8">Solute carrier family 25 member 47-B</fullName>
    </submittedName>
</protein>
<evidence type="ECO:0000256" key="5">
    <source>
        <dbReference type="ARBA" id="ARBA00023136"/>
    </source>
</evidence>
<dbReference type="PROSITE" id="PS50920">
    <property type="entry name" value="SOLCAR"/>
    <property type="match status" value="1"/>
</dbReference>
<keyword evidence="5 6" id="KW-0472">Membrane</keyword>
<dbReference type="SUPFAM" id="SSF103506">
    <property type="entry name" value="Mitochondrial carrier"/>
    <property type="match status" value="1"/>
</dbReference>
<keyword evidence="7" id="KW-0813">Transport</keyword>
<sequence length="83" mass="9521">MPPKASRERDLKLERSNAFAKRYRIEIAACTSSVFSTLAAFPLDSVKTRMQTYHYNGFLDCVKHTYRTEALAGFFRGKPFVPI</sequence>
<gene>
    <name evidence="8" type="ORF">ESCO_002146</name>
</gene>
<evidence type="ECO:0000313" key="8">
    <source>
        <dbReference type="EMBL" id="KOS22311.1"/>
    </source>
</evidence>
<name>A0A0M8N8Q5_ESCWE</name>
<keyword evidence="3" id="KW-0496">Mitochondrion</keyword>
<organism evidence="8 9">
    <name type="scientific">Escovopsis weberi</name>
    <dbReference type="NCBI Taxonomy" id="150374"/>
    <lineage>
        <taxon>Eukaryota</taxon>
        <taxon>Fungi</taxon>
        <taxon>Dikarya</taxon>
        <taxon>Ascomycota</taxon>
        <taxon>Pezizomycotina</taxon>
        <taxon>Sordariomycetes</taxon>
        <taxon>Hypocreomycetidae</taxon>
        <taxon>Hypocreales</taxon>
        <taxon>Hypocreaceae</taxon>
        <taxon>Escovopsis</taxon>
    </lineage>
</organism>
<accession>A0A0M8N8Q5</accession>
<reference evidence="8 9" key="1">
    <citation type="submission" date="2015-07" db="EMBL/GenBank/DDBJ databases">
        <title>The genome of the fungus Escovopsis weberi, a specialized disease agent of ant agriculture.</title>
        <authorList>
            <person name="de Man T.J."/>
            <person name="Stajich J.E."/>
            <person name="Kubicek C.P."/>
            <person name="Chenthamara K."/>
            <person name="Atanasova L."/>
            <person name="Druzhinina I.S."/>
            <person name="Birnbaum S."/>
            <person name="Barribeau S.M."/>
            <person name="Teiling C."/>
            <person name="Suen G."/>
            <person name="Currie C."/>
            <person name="Gerardo N.M."/>
        </authorList>
    </citation>
    <scope>NUCLEOTIDE SEQUENCE [LARGE SCALE GENOMIC DNA]</scope>
</reference>
<comment type="similarity">
    <text evidence="7">Belongs to the mitochondrial carrier (TC 2.A.29) family.</text>
</comment>
<keyword evidence="9" id="KW-1185">Reference proteome</keyword>
<feature type="repeat" description="Solcar" evidence="6">
    <location>
        <begin position="20"/>
        <end position="83"/>
    </location>
</feature>
<dbReference type="GO" id="GO:0016020">
    <property type="term" value="C:membrane"/>
    <property type="evidence" value="ECO:0007669"/>
    <property type="project" value="UniProtKB-SubCell"/>
</dbReference>
<dbReference type="Proteomes" id="UP000053831">
    <property type="component" value="Unassembled WGS sequence"/>
</dbReference>
<keyword evidence="3" id="KW-0999">Mitochondrion inner membrane</keyword>
<evidence type="ECO:0000256" key="7">
    <source>
        <dbReference type="RuleBase" id="RU000488"/>
    </source>
</evidence>
<keyword evidence="4" id="KW-1133">Transmembrane helix</keyword>